<dbReference type="Pfam" id="PF04397">
    <property type="entry name" value="LytTR"/>
    <property type="match status" value="1"/>
</dbReference>
<dbReference type="Gene3D" id="2.40.50.40">
    <property type="match status" value="1"/>
</dbReference>
<dbReference type="InterPro" id="IPR001789">
    <property type="entry name" value="Sig_transdc_resp-reg_receiver"/>
</dbReference>
<dbReference type="RefSeq" id="WP_101177536.1">
    <property type="nucleotide sequence ID" value="NZ_PISE01000026.1"/>
</dbReference>
<gene>
    <name evidence="4" type="ORF">CWS01_12475</name>
</gene>
<sequence length="247" mass="28407">MLKALVVEDEPLARDELMYLLKRTDAVEIVGEYDSVEDELEFLLYTETVDVIFLDIQLGNESGIQLAEKISMLKNPPEIVFATAYDEYALHAFNVHAIDYLLKPIDEERLKITIKKLQHVQAAKHNKNKAAASKTANPMPDKIAVSSDDRIKIISIEEILYIQSQNNKTSITTKTETIIVTSTLIQLEQKLKNSSMFRVHRSFLVNMDKIKEIEPWFHSTYQLFMEDGAKIPVSRNYTKDLKQVLQF</sequence>
<dbReference type="InterPro" id="IPR007492">
    <property type="entry name" value="LytTR_DNA-bd_dom"/>
</dbReference>
<dbReference type="PANTHER" id="PTHR37299">
    <property type="entry name" value="TRANSCRIPTIONAL REGULATOR-RELATED"/>
    <property type="match status" value="1"/>
</dbReference>
<dbReference type="GO" id="GO:0003677">
    <property type="term" value="F:DNA binding"/>
    <property type="evidence" value="ECO:0007669"/>
    <property type="project" value="UniProtKB-KW"/>
</dbReference>
<proteinExistence type="predicted"/>
<organism evidence="4 5">
    <name type="scientific">Niallia nealsonii</name>
    <dbReference type="NCBI Taxonomy" id="115979"/>
    <lineage>
        <taxon>Bacteria</taxon>
        <taxon>Bacillati</taxon>
        <taxon>Bacillota</taxon>
        <taxon>Bacilli</taxon>
        <taxon>Bacillales</taxon>
        <taxon>Bacillaceae</taxon>
        <taxon>Niallia</taxon>
    </lineage>
</organism>
<evidence type="ECO:0000259" key="3">
    <source>
        <dbReference type="PROSITE" id="PS50930"/>
    </source>
</evidence>
<evidence type="ECO:0000313" key="5">
    <source>
        <dbReference type="Proteomes" id="UP000233375"/>
    </source>
</evidence>
<comment type="caution">
    <text evidence="4">The sequence shown here is derived from an EMBL/GenBank/DDBJ whole genome shotgun (WGS) entry which is preliminary data.</text>
</comment>
<accession>A0A2N0Z190</accession>
<protein>
    <submittedName>
        <fullName evidence="4">DNA-binding response regulator</fullName>
    </submittedName>
</protein>
<dbReference type="PANTHER" id="PTHR37299:SF1">
    <property type="entry name" value="STAGE 0 SPORULATION PROTEIN A HOMOLOG"/>
    <property type="match status" value="1"/>
</dbReference>
<dbReference type="InterPro" id="IPR046947">
    <property type="entry name" value="LytR-like"/>
</dbReference>
<evidence type="ECO:0000313" key="4">
    <source>
        <dbReference type="EMBL" id="PKG23263.1"/>
    </source>
</evidence>
<dbReference type="Gene3D" id="2.20.25.10">
    <property type="match status" value="1"/>
</dbReference>
<feature type="modified residue" description="4-aspartylphosphate" evidence="1">
    <location>
        <position position="55"/>
    </location>
</feature>
<dbReference type="Pfam" id="PF00072">
    <property type="entry name" value="Response_reg"/>
    <property type="match status" value="1"/>
</dbReference>
<keyword evidence="1" id="KW-0597">Phosphoprotein</keyword>
<keyword evidence="5" id="KW-1185">Reference proteome</keyword>
<feature type="domain" description="Response regulatory" evidence="2">
    <location>
        <begin position="3"/>
        <end position="118"/>
    </location>
</feature>
<dbReference type="PROSITE" id="PS50930">
    <property type="entry name" value="HTH_LYTTR"/>
    <property type="match status" value="1"/>
</dbReference>
<dbReference type="SMART" id="SM00448">
    <property type="entry name" value="REC"/>
    <property type="match status" value="1"/>
</dbReference>
<dbReference type="InterPro" id="IPR011006">
    <property type="entry name" value="CheY-like_superfamily"/>
</dbReference>
<dbReference type="GO" id="GO:0000156">
    <property type="term" value="F:phosphorelay response regulator activity"/>
    <property type="evidence" value="ECO:0007669"/>
    <property type="project" value="InterPro"/>
</dbReference>
<feature type="domain" description="HTH LytTR-type" evidence="3">
    <location>
        <begin position="143"/>
        <end position="247"/>
    </location>
</feature>
<dbReference type="PROSITE" id="PS50110">
    <property type="entry name" value="RESPONSE_REGULATORY"/>
    <property type="match status" value="1"/>
</dbReference>
<evidence type="ECO:0000259" key="2">
    <source>
        <dbReference type="PROSITE" id="PS50110"/>
    </source>
</evidence>
<keyword evidence="4" id="KW-0238">DNA-binding</keyword>
<name>A0A2N0Z190_9BACI</name>
<dbReference type="SMART" id="SM00850">
    <property type="entry name" value="LytTR"/>
    <property type="match status" value="1"/>
</dbReference>
<dbReference type="OrthoDB" id="9809318at2"/>
<dbReference type="AlphaFoldDB" id="A0A2N0Z190"/>
<dbReference type="EMBL" id="PISE01000026">
    <property type="protein sequence ID" value="PKG23263.1"/>
    <property type="molecule type" value="Genomic_DNA"/>
</dbReference>
<evidence type="ECO:0000256" key="1">
    <source>
        <dbReference type="PROSITE-ProRule" id="PRU00169"/>
    </source>
</evidence>
<dbReference type="SUPFAM" id="SSF52172">
    <property type="entry name" value="CheY-like"/>
    <property type="match status" value="1"/>
</dbReference>
<dbReference type="Gene3D" id="3.40.50.2300">
    <property type="match status" value="1"/>
</dbReference>
<reference evidence="4 5" key="1">
    <citation type="journal article" date="2003" name="Int. J. Syst. Evol. Microbiol.">
        <title>Bacillus nealsonii sp. nov., isolated from a spacecraft-assembly facility, whose spores are gamma-radiation resistant.</title>
        <authorList>
            <person name="Venkateswaran K."/>
            <person name="Kempf M."/>
            <person name="Chen F."/>
            <person name="Satomi M."/>
            <person name="Nicholson W."/>
            <person name="Kern R."/>
        </authorList>
    </citation>
    <scope>NUCLEOTIDE SEQUENCE [LARGE SCALE GENOMIC DNA]</scope>
    <source>
        <strain evidence="4 5">FO-92</strain>
    </source>
</reference>
<dbReference type="Proteomes" id="UP000233375">
    <property type="component" value="Unassembled WGS sequence"/>
</dbReference>